<evidence type="ECO:0000313" key="2">
    <source>
        <dbReference type="EMBL" id="OTG19206.1"/>
    </source>
</evidence>
<dbReference type="Gramene" id="mRNA:HanXRQr2_Chr08g0347921">
    <property type="protein sequence ID" value="mRNA:HanXRQr2_Chr08g0347921"/>
    <property type="gene ID" value="HanXRQr2_Chr08g0347921"/>
</dbReference>
<keyword evidence="3" id="KW-1185">Reference proteome</keyword>
<accession>A0A251U8M3</accession>
<organism evidence="2 3">
    <name type="scientific">Helianthus annuus</name>
    <name type="common">Common sunflower</name>
    <dbReference type="NCBI Taxonomy" id="4232"/>
    <lineage>
        <taxon>Eukaryota</taxon>
        <taxon>Viridiplantae</taxon>
        <taxon>Streptophyta</taxon>
        <taxon>Embryophyta</taxon>
        <taxon>Tracheophyta</taxon>
        <taxon>Spermatophyta</taxon>
        <taxon>Magnoliopsida</taxon>
        <taxon>eudicotyledons</taxon>
        <taxon>Gunneridae</taxon>
        <taxon>Pentapetalae</taxon>
        <taxon>asterids</taxon>
        <taxon>campanulids</taxon>
        <taxon>Asterales</taxon>
        <taxon>Asteraceae</taxon>
        <taxon>Asteroideae</taxon>
        <taxon>Heliantheae alliance</taxon>
        <taxon>Heliantheae</taxon>
        <taxon>Helianthus</taxon>
    </lineage>
</organism>
<reference evidence="1 3" key="1">
    <citation type="journal article" date="2017" name="Nature">
        <title>The sunflower genome provides insights into oil metabolism, flowering and Asterid evolution.</title>
        <authorList>
            <person name="Badouin H."/>
            <person name="Gouzy J."/>
            <person name="Grassa C.J."/>
            <person name="Murat F."/>
            <person name="Staton S.E."/>
            <person name="Cottret L."/>
            <person name="Lelandais-Briere C."/>
            <person name="Owens G.L."/>
            <person name="Carrere S."/>
            <person name="Mayjonade B."/>
            <person name="Legrand L."/>
            <person name="Gill N."/>
            <person name="Kane N.C."/>
            <person name="Bowers J.E."/>
            <person name="Hubner S."/>
            <person name="Bellec A."/>
            <person name="Berard A."/>
            <person name="Berges H."/>
            <person name="Blanchet N."/>
            <person name="Boniface M.C."/>
            <person name="Brunel D."/>
            <person name="Catrice O."/>
            <person name="Chaidir N."/>
            <person name="Claudel C."/>
            <person name="Donnadieu C."/>
            <person name="Faraut T."/>
            <person name="Fievet G."/>
            <person name="Helmstetter N."/>
            <person name="King M."/>
            <person name="Knapp S.J."/>
            <person name="Lai Z."/>
            <person name="Le Paslier M.C."/>
            <person name="Lippi Y."/>
            <person name="Lorenzon L."/>
            <person name="Mandel J.R."/>
            <person name="Marage G."/>
            <person name="Marchand G."/>
            <person name="Marquand E."/>
            <person name="Bret-Mestries E."/>
            <person name="Morien E."/>
            <person name="Nambeesan S."/>
            <person name="Nguyen T."/>
            <person name="Pegot-Espagnet P."/>
            <person name="Pouilly N."/>
            <person name="Raftis F."/>
            <person name="Sallet E."/>
            <person name="Schiex T."/>
            <person name="Thomas J."/>
            <person name="Vandecasteele C."/>
            <person name="Vares D."/>
            <person name="Vear F."/>
            <person name="Vautrin S."/>
            <person name="Crespi M."/>
            <person name="Mangin B."/>
            <person name="Burke J.M."/>
            <person name="Salse J."/>
            <person name="Munos S."/>
            <person name="Vincourt P."/>
            <person name="Rieseberg L.H."/>
            <person name="Langlade N.B."/>
        </authorList>
    </citation>
    <scope>NUCLEOTIDE SEQUENCE [LARGE SCALE GENOMIC DNA]</scope>
    <source>
        <strain evidence="3">cv. SF193</strain>
        <tissue evidence="1">Leaves</tissue>
    </source>
</reference>
<reference evidence="2" key="2">
    <citation type="submission" date="2017-02" db="EMBL/GenBank/DDBJ databases">
        <title>Sunflower complete genome.</title>
        <authorList>
            <person name="Langlade N."/>
            <person name="Munos S."/>
        </authorList>
    </citation>
    <scope>NUCLEOTIDE SEQUENCE [LARGE SCALE GENOMIC DNA]</scope>
    <source>
        <tissue evidence="2">Leaves</tissue>
    </source>
</reference>
<dbReference type="EMBL" id="CM007897">
    <property type="protein sequence ID" value="OTG19206.1"/>
    <property type="molecule type" value="Genomic_DNA"/>
</dbReference>
<evidence type="ECO:0000313" key="1">
    <source>
        <dbReference type="EMBL" id="KAF5796140.1"/>
    </source>
</evidence>
<dbReference type="AlphaFoldDB" id="A0A251U8M3"/>
<dbReference type="EMBL" id="MNCJ02000323">
    <property type="protein sequence ID" value="KAF5796140.1"/>
    <property type="molecule type" value="Genomic_DNA"/>
</dbReference>
<gene>
    <name evidence="2" type="ORF">HannXRQ_Chr08g0231501</name>
    <name evidence="1" type="ORF">HanXRQr2_Chr08g0347921</name>
</gene>
<sequence length="96" mass="10910">MQYHTSINYFCKLSIFYGCTYSDTLFLKSTPFYTRRIGLLFPTGFCTSYNVTSVNLYGESSPVRGVNTKVFTPRMPLSHVGHSLIIVKSVSPRRLV</sequence>
<name>A0A251U8M3_HELAN</name>
<dbReference type="Proteomes" id="UP000215914">
    <property type="component" value="Chromosome 8"/>
</dbReference>
<reference evidence="1" key="3">
    <citation type="submission" date="2020-06" db="EMBL/GenBank/DDBJ databases">
        <title>Helianthus annuus Genome sequencing and assembly Release 2.</title>
        <authorList>
            <person name="Gouzy J."/>
            <person name="Langlade N."/>
            <person name="Munos S."/>
        </authorList>
    </citation>
    <scope>NUCLEOTIDE SEQUENCE</scope>
    <source>
        <tissue evidence="1">Leaves</tissue>
    </source>
</reference>
<evidence type="ECO:0000313" key="3">
    <source>
        <dbReference type="Proteomes" id="UP000215914"/>
    </source>
</evidence>
<protein>
    <submittedName>
        <fullName evidence="2">Uncharacterized protein</fullName>
    </submittedName>
</protein>
<dbReference type="InParanoid" id="A0A251U8M3"/>
<proteinExistence type="predicted"/>